<comment type="catalytic activity">
    <reaction evidence="8 10">
        <text>GTP + H2O = GDP + phosphate + H(+)</text>
        <dbReference type="Rhea" id="RHEA:19669"/>
        <dbReference type="ChEBI" id="CHEBI:15377"/>
        <dbReference type="ChEBI" id="CHEBI:15378"/>
        <dbReference type="ChEBI" id="CHEBI:37565"/>
        <dbReference type="ChEBI" id="CHEBI:43474"/>
        <dbReference type="ChEBI" id="CHEBI:58189"/>
        <dbReference type="EC" id="3.6.5.4"/>
    </reaction>
</comment>
<evidence type="ECO:0000256" key="11">
    <source>
        <dbReference type="SAM" id="Coils"/>
    </source>
</evidence>
<dbReference type="SMART" id="SM00963">
    <property type="entry name" value="SRP54_N"/>
    <property type="match status" value="1"/>
</dbReference>
<evidence type="ECO:0000256" key="1">
    <source>
        <dbReference type="ARBA" id="ARBA00022475"/>
    </source>
</evidence>
<comment type="function">
    <text evidence="9">Involved in targeting and insertion of nascent membrane proteins into the cytoplasmic membrane. Acts as a receptor for the complex formed by the signal recognition particle (SRP) and the ribosome-nascent chain (RNC). Interaction with SRP-RNC leads to the transfer of the RNC complex to the Sec translocase for insertion into the membrane, the hydrolysis of GTP by both Ffh and FtsY, and the dissociation of the SRP-FtsY complex into the individual components.</text>
</comment>
<feature type="domain" description="SRP54-type proteins GTP-binding" evidence="12">
    <location>
        <begin position="286"/>
        <end position="299"/>
    </location>
</feature>
<dbReference type="Pfam" id="PF00448">
    <property type="entry name" value="SRP54"/>
    <property type="match status" value="1"/>
</dbReference>
<keyword evidence="6 10" id="KW-0472">Membrane</keyword>
<dbReference type="InterPro" id="IPR013822">
    <property type="entry name" value="Signal_recog_particl_SRP54_hlx"/>
</dbReference>
<keyword evidence="3 10" id="KW-0547">Nucleotide-binding</keyword>
<evidence type="ECO:0000256" key="3">
    <source>
        <dbReference type="ARBA" id="ARBA00022741"/>
    </source>
</evidence>
<keyword evidence="11" id="KW-0175">Coiled coil</keyword>
<comment type="subcellular location">
    <subcellularLocation>
        <location evidence="10">Cell membrane</location>
        <topology evidence="10">Peripheral membrane protein</topology>
        <orientation evidence="10">Cytoplasmic side</orientation>
    </subcellularLocation>
    <subcellularLocation>
        <location evidence="10">Cytoplasm</location>
    </subcellularLocation>
</comment>
<dbReference type="EMBL" id="DXAQ01000074">
    <property type="protein sequence ID" value="HIZ89226.1"/>
    <property type="molecule type" value="Genomic_DNA"/>
</dbReference>
<feature type="coiled-coil region" evidence="11">
    <location>
        <begin position="80"/>
        <end position="107"/>
    </location>
</feature>
<evidence type="ECO:0000256" key="5">
    <source>
        <dbReference type="ARBA" id="ARBA00023134"/>
    </source>
</evidence>
<organism evidence="13 14">
    <name type="scientific">Candidatus Mucispirillum faecigallinarum</name>
    <dbReference type="NCBI Taxonomy" id="2838699"/>
    <lineage>
        <taxon>Bacteria</taxon>
        <taxon>Pseudomonadati</taxon>
        <taxon>Deferribacterota</taxon>
        <taxon>Deferribacteres</taxon>
        <taxon>Deferribacterales</taxon>
        <taxon>Mucispirillaceae</taxon>
        <taxon>Mucispirillum</taxon>
    </lineage>
</organism>
<dbReference type="GO" id="GO:0005525">
    <property type="term" value="F:GTP binding"/>
    <property type="evidence" value="ECO:0007669"/>
    <property type="project" value="UniProtKB-UniRule"/>
</dbReference>
<dbReference type="InterPro" id="IPR003593">
    <property type="entry name" value="AAA+_ATPase"/>
</dbReference>
<keyword evidence="4 10" id="KW-0378">Hydrolase</keyword>
<dbReference type="GO" id="GO:0005886">
    <property type="term" value="C:plasma membrane"/>
    <property type="evidence" value="ECO:0007669"/>
    <property type="project" value="UniProtKB-SubCell"/>
</dbReference>
<accession>A0A9D2KBL1</accession>
<dbReference type="GO" id="GO:0005047">
    <property type="term" value="F:signal recognition particle binding"/>
    <property type="evidence" value="ECO:0007669"/>
    <property type="project" value="TreeGrafter"/>
</dbReference>
<gene>
    <name evidence="10 13" type="primary">ftsY</name>
    <name evidence="13" type="ORF">H9804_04715</name>
</gene>
<dbReference type="EC" id="3.6.5.4" evidence="10"/>
<dbReference type="PANTHER" id="PTHR43134:SF1">
    <property type="entry name" value="SIGNAL RECOGNITION PARTICLE RECEPTOR SUBUNIT ALPHA"/>
    <property type="match status" value="1"/>
</dbReference>
<dbReference type="Proteomes" id="UP000824176">
    <property type="component" value="Unassembled WGS sequence"/>
</dbReference>
<dbReference type="SUPFAM" id="SSF47364">
    <property type="entry name" value="Domain of the SRP/SRP receptor G-proteins"/>
    <property type="match status" value="1"/>
</dbReference>
<dbReference type="AlphaFoldDB" id="A0A9D2KBL1"/>
<dbReference type="InterPro" id="IPR042101">
    <property type="entry name" value="SRP54_N_sf"/>
</dbReference>
<proteinExistence type="inferred from homology"/>
<evidence type="ECO:0000259" key="12">
    <source>
        <dbReference type="PROSITE" id="PS00300"/>
    </source>
</evidence>
<evidence type="ECO:0000256" key="4">
    <source>
        <dbReference type="ARBA" id="ARBA00022801"/>
    </source>
</evidence>
<dbReference type="FunFam" id="1.20.120.140:FF:000002">
    <property type="entry name" value="Signal recognition particle receptor FtsY"/>
    <property type="match status" value="1"/>
</dbReference>
<evidence type="ECO:0000256" key="9">
    <source>
        <dbReference type="ARBA" id="ARBA00053570"/>
    </source>
</evidence>
<dbReference type="Pfam" id="PF02881">
    <property type="entry name" value="SRP54_N"/>
    <property type="match status" value="1"/>
</dbReference>
<dbReference type="CDD" id="cd17874">
    <property type="entry name" value="FtsY"/>
    <property type="match status" value="1"/>
</dbReference>
<dbReference type="SUPFAM" id="SSF52540">
    <property type="entry name" value="P-loop containing nucleoside triphosphate hydrolases"/>
    <property type="match status" value="1"/>
</dbReference>
<reference evidence="13" key="1">
    <citation type="journal article" date="2021" name="PeerJ">
        <title>Extensive microbial diversity within the chicken gut microbiome revealed by metagenomics and culture.</title>
        <authorList>
            <person name="Gilroy R."/>
            <person name="Ravi A."/>
            <person name="Getino M."/>
            <person name="Pursley I."/>
            <person name="Horton D.L."/>
            <person name="Alikhan N.F."/>
            <person name="Baker D."/>
            <person name="Gharbi K."/>
            <person name="Hall N."/>
            <person name="Watson M."/>
            <person name="Adriaenssens E.M."/>
            <person name="Foster-Nyarko E."/>
            <person name="Jarju S."/>
            <person name="Secka A."/>
            <person name="Antonio M."/>
            <person name="Oren A."/>
            <person name="Chaudhuri R.R."/>
            <person name="La Ragione R."/>
            <person name="Hildebrand F."/>
            <person name="Pallen M.J."/>
        </authorList>
    </citation>
    <scope>NUCLEOTIDE SEQUENCE</scope>
    <source>
        <strain evidence="13">ChiW4-1371</strain>
    </source>
</reference>
<evidence type="ECO:0000256" key="8">
    <source>
        <dbReference type="ARBA" id="ARBA00048027"/>
    </source>
</evidence>
<reference evidence="13" key="2">
    <citation type="submission" date="2021-04" db="EMBL/GenBank/DDBJ databases">
        <authorList>
            <person name="Gilroy R."/>
        </authorList>
    </citation>
    <scope>NUCLEOTIDE SEQUENCE</scope>
    <source>
        <strain evidence="13">ChiW4-1371</strain>
    </source>
</reference>
<dbReference type="HAMAP" id="MF_00920">
    <property type="entry name" value="FtsY"/>
    <property type="match status" value="1"/>
</dbReference>
<evidence type="ECO:0000256" key="10">
    <source>
        <dbReference type="HAMAP-Rule" id="MF_00920"/>
    </source>
</evidence>
<keyword evidence="5 10" id="KW-0342">GTP-binding</keyword>
<keyword evidence="1 10" id="KW-1003">Cell membrane</keyword>
<comment type="subunit">
    <text evidence="10">Part of the signal recognition particle protein translocation system, which is composed of SRP and FtsY.</text>
</comment>
<dbReference type="InterPro" id="IPR004390">
    <property type="entry name" value="SR_rcpt_FtsY"/>
</dbReference>
<comment type="similarity">
    <text evidence="10">Belongs to the GTP-binding SRP family. FtsY subfamily.</text>
</comment>
<dbReference type="GO" id="GO:0003924">
    <property type="term" value="F:GTPase activity"/>
    <property type="evidence" value="ECO:0007669"/>
    <property type="project" value="UniProtKB-UniRule"/>
</dbReference>
<feature type="binding site" evidence="10">
    <location>
        <begin position="265"/>
        <end position="268"/>
    </location>
    <ligand>
        <name>GTP</name>
        <dbReference type="ChEBI" id="CHEBI:37565"/>
    </ligand>
</feature>
<dbReference type="GO" id="GO:0005737">
    <property type="term" value="C:cytoplasm"/>
    <property type="evidence" value="ECO:0007669"/>
    <property type="project" value="UniProtKB-SubCell"/>
</dbReference>
<dbReference type="SMART" id="SM00382">
    <property type="entry name" value="AAA"/>
    <property type="match status" value="1"/>
</dbReference>
<name>A0A9D2KBL1_9BACT</name>
<feature type="binding site" evidence="10">
    <location>
        <begin position="201"/>
        <end position="205"/>
    </location>
    <ligand>
        <name>GTP</name>
        <dbReference type="ChEBI" id="CHEBI:37565"/>
    </ligand>
</feature>
<dbReference type="InterPro" id="IPR000897">
    <property type="entry name" value="SRP54_GTPase_dom"/>
</dbReference>
<dbReference type="InterPro" id="IPR036225">
    <property type="entry name" value="SRP/SRP_N"/>
</dbReference>
<keyword evidence="7 10" id="KW-0675">Receptor</keyword>
<evidence type="ECO:0000256" key="6">
    <source>
        <dbReference type="ARBA" id="ARBA00023136"/>
    </source>
</evidence>
<dbReference type="PROSITE" id="PS00300">
    <property type="entry name" value="SRP54"/>
    <property type="match status" value="1"/>
</dbReference>
<protein>
    <recommendedName>
        <fullName evidence="10">Signal recognition particle receptor FtsY</fullName>
        <shortName evidence="10">SRP receptor</shortName>
        <ecNumber evidence="10">3.6.5.4</ecNumber>
    </recommendedName>
</protein>
<evidence type="ECO:0000256" key="2">
    <source>
        <dbReference type="ARBA" id="ARBA00022490"/>
    </source>
</evidence>
<dbReference type="NCBIfam" id="TIGR00064">
    <property type="entry name" value="ftsY"/>
    <property type="match status" value="1"/>
</dbReference>
<evidence type="ECO:0000313" key="14">
    <source>
        <dbReference type="Proteomes" id="UP000824176"/>
    </source>
</evidence>
<evidence type="ECO:0000313" key="13">
    <source>
        <dbReference type="EMBL" id="HIZ89226.1"/>
    </source>
</evidence>
<feature type="binding site" evidence="10">
    <location>
        <begin position="119"/>
        <end position="126"/>
    </location>
    <ligand>
        <name>GTP</name>
        <dbReference type="ChEBI" id="CHEBI:37565"/>
    </ligand>
</feature>
<dbReference type="GO" id="GO:0006614">
    <property type="term" value="P:SRP-dependent cotranslational protein targeting to membrane"/>
    <property type="evidence" value="ECO:0007669"/>
    <property type="project" value="InterPro"/>
</dbReference>
<keyword evidence="2 10" id="KW-0963">Cytoplasm</keyword>
<dbReference type="InterPro" id="IPR027417">
    <property type="entry name" value="P-loop_NTPase"/>
</dbReference>
<dbReference type="Gene3D" id="3.40.50.300">
    <property type="entry name" value="P-loop containing nucleotide triphosphate hydrolases"/>
    <property type="match status" value="1"/>
</dbReference>
<sequence>MGLFDFFKKDKHSEDNLKKGMKKTSGKFREGLSTIFLGRKTIDDDLLEELEEFLITADIGPQAADMIIEKVRSEYTRGTLKDSERLLDALKQTLIEILESVDNFQEDMTNKPYVVLVSGVNGAGKTTSIAKLANMYKRAGKSVMLAAGDTFRAAAADQLAVWGQRLDIPVIRQPDGSDPAAVIHDGIMSAKAKNIDVLIADTAGRLHTKHNLMQELIKIYKVAEKALGYPVQESLIVLDATSGQNALQQAKMFKDAVNINGVVLTKLDGTAKGGVAIRVVDELKLPVRYIGFGEGIDDLRPFNAESFVDAMFDGSREGK</sequence>
<evidence type="ECO:0000256" key="7">
    <source>
        <dbReference type="ARBA" id="ARBA00023170"/>
    </source>
</evidence>
<comment type="caution">
    <text evidence="13">The sequence shown here is derived from an EMBL/GenBank/DDBJ whole genome shotgun (WGS) entry which is preliminary data.</text>
</comment>
<dbReference type="SMART" id="SM00962">
    <property type="entry name" value="SRP54"/>
    <property type="match status" value="1"/>
</dbReference>
<dbReference type="PANTHER" id="PTHR43134">
    <property type="entry name" value="SIGNAL RECOGNITION PARTICLE RECEPTOR SUBUNIT ALPHA"/>
    <property type="match status" value="1"/>
</dbReference>
<dbReference type="FunFam" id="3.40.50.300:FF:000053">
    <property type="entry name" value="Signal recognition particle receptor FtsY"/>
    <property type="match status" value="1"/>
</dbReference>
<dbReference type="Gene3D" id="1.20.120.140">
    <property type="entry name" value="Signal recognition particle SRP54, nucleotide-binding domain"/>
    <property type="match status" value="1"/>
</dbReference>